<evidence type="ECO:0000313" key="2">
    <source>
        <dbReference type="Proteomes" id="UP000192478"/>
    </source>
</evidence>
<gene>
    <name evidence="1" type="ORF">CLFO_10550</name>
</gene>
<organism evidence="1 2">
    <name type="scientific">Clostridium formicaceticum</name>
    <dbReference type="NCBI Taxonomy" id="1497"/>
    <lineage>
        <taxon>Bacteria</taxon>
        <taxon>Bacillati</taxon>
        <taxon>Bacillota</taxon>
        <taxon>Clostridia</taxon>
        <taxon>Eubacteriales</taxon>
        <taxon>Clostridiaceae</taxon>
        <taxon>Clostridium</taxon>
    </lineage>
</organism>
<evidence type="ECO:0000313" key="1">
    <source>
        <dbReference type="EMBL" id="ARE86728.1"/>
    </source>
</evidence>
<protein>
    <submittedName>
        <fullName evidence="1">Uncharacterized protein</fullName>
    </submittedName>
</protein>
<name>A0AAC9WFF5_9CLOT</name>
<sequence>MNEKFDKLPNFLGGFLLDKINFDIFLFYKRKIDLGERINHYIKIRIGRKDVVLWYLF</sequence>
<proteinExistence type="predicted"/>
<dbReference type="AlphaFoldDB" id="A0AAC9WFF5"/>
<accession>A0AAC9WFF5</accession>
<reference evidence="1 2" key="1">
    <citation type="submission" date="2017-03" db="EMBL/GenBank/DDBJ databases">
        <title>Complete sequence of Clostridium formicaceticum DSM 92.</title>
        <authorList>
            <person name="Poehlein A."/>
            <person name="Karl M."/>
            <person name="Bengelsdorf F.R."/>
            <person name="Duerre P."/>
            <person name="Daniel R."/>
        </authorList>
    </citation>
    <scope>NUCLEOTIDE SEQUENCE [LARGE SCALE GENOMIC DNA]</scope>
    <source>
        <strain evidence="1 2">DSM 92</strain>
    </source>
</reference>
<dbReference type="EMBL" id="CP020559">
    <property type="protein sequence ID" value="ARE86728.1"/>
    <property type="molecule type" value="Genomic_DNA"/>
</dbReference>
<dbReference type="Proteomes" id="UP000192478">
    <property type="component" value="Chromosome"/>
</dbReference>